<dbReference type="PANTHER" id="PTHR23132:SF23">
    <property type="entry name" value="D-ALANINE--D-ALANINE LIGASE B"/>
    <property type="match status" value="1"/>
</dbReference>
<dbReference type="GO" id="GO:0005524">
    <property type="term" value="F:ATP binding"/>
    <property type="evidence" value="ECO:0007669"/>
    <property type="project" value="UniProtKB-KW"/>
</dbReference>
<evidence type="ECO:0000256" key="6">
    <source>
        <dbReference type="ARBA" id="ARBA00022840"/>
    </source>
</evidence>
<gene>
    <name evidence="10" type="ORF">B1A_16692</name>
</gene>
<organism evidence="10">
    <name type="scientific">mine drainage metagenome</name>
    <dbReference type="NCBI Taxonomy" id="410659"/>
    <lineage>
        <taxon>unclassified sequences</taxon>
        <taxon>metagenomes</taxon>
        <taxon>ecological metagenomes</taxon>
    </lineage>
</organism>
<dbReference type="SUPFAM" id="SSF56059">
    <property type="entry name" value="Glutathione synthetase ATP-binding domain-like"/>
    <property type="match status" value="1"/>
</dbReference>
<evidence type="ECO:0000256" key="8">
    <source>
        <dbReference type="ARBA" id="ARBA00022984"/>
    </source>
</evidence>
<reference evidence="10" key="1">
    <citation type="submission" date="2013-08" db="EMBL/GenBank/DDBJ databases">
        <authorList>
            <person name="Mendez C."/>
            <person name="Richter M."/>
            <person name="Ferrer M."/>
            <person name="Sanchez J."/>
        </authorList>
    </citation>
    <scope>NUCLEOTIDE SEQUENCE</scope>
</reference>
<name>T1AFS3_9ZZZZ</name>
<reference evidence="10" key="2">
    <citation type="journal article" date="2014" name="ISME J.">
        <title>Microbial stratification in low pH oxic and suboxic macroscopic growths along an acid mine drainage.</title>
        <authorList>
            <person name="Mendez-Garcia C."/>
            <person name="Mesa V."/>
            <person name="Sprenger R.R."/>
            <person name="Richter M."/>
            <person name="Diez M.S."/>
            <person name="Solano J."/>
            <person name="Bargiela R."/>
            <person name="Golyshina O.V."/>
            <person name="Manteca A."/>
            <person name="Ramos J.L."/>
            <person name="Gallego J.R."/>
            <person name="Llorente I."/>
            <person name="Martins Dos Santos V.A."/>
            <person name="Jensen O.N."/>
            <person name="Pelaez A.I."/>
            <person name="Sanchez J."/>
            <person name="Ferrer M."/>
        </authorList>
    </citation>
    <scope>NUCLEOTIDE SEQUENCE</scope>
</reference>
<comment type="caution">
    <text evidence="10">The sequence shown here is derived from an EMBL/GenBank/DDBJ whole genome shotgun (WGS) entry which is preliminary data.</text>
</comment>
<evidence type="ECO:0000313" key="10">
    <source>
        <dbReference type="EMBL" id="EQD39894.1"/>
    </source>
</evidence>
<feature type="domain" description="ATP-grasp" evidence="9">
    <location>
        <begin position="15"/>
        <end position="142"/>
    </location>
</feature>
<keyword evidence="3" id="KW-0963">Cytoplasm</keyword>
<comment type="similarity">
    <text evidence="2">Belongs to the D-alanine--D-alanine ligase family.</text>
</comment>
<dbReference type="GO" id="GO:0005737">
    <property type="term" value="C:cytoplasm"/>
    <property type="evidence" value="ECO:0007669"/>
    <property type="project" value="UniProtKB-SubCell"/>
</dbReference>
<dbReference type="GO" id="GO:0046872">
    <property type="term" value="F:metal ion binding"/>
    <property type="evidence" value="ECO:0007669"/>
    <property type="project" value="InterPro"/>
</dbReference>
<dbReference type="InterPro" id="IPR000291">
    <property type="entry name" value="D-Ala_lig_Van_CS"/>
</dbReference>
<keyword evidence="7" id="KW-0133">Cell shape</keyword>
<dbReference type="GO" id="GO:0009252">
    <property type="term" value="P:peptidoglycan biosynthetic process"/>
    <property type="evidence" value="ECO:0007669"/>
    <property type="project" value="UniProtKB-KW"/>
</dbReference>
<dbReference type="InterPro" id="IPR011761">
    <property type="entry name" value="ATP-grasp"/>
</dbReference>
<evidence type="ECO:0000256" key="5">
    <source>
        <dbReference type="ARBA" id="ARBA00022741"/>
    </source>
</evidence>
<keyword evidence="4 10" id="KW-0436">Ligase</keyword>
<evidence type="ECO:0000256" key="3">
    <source>
        <dbReference type="ARBA" id="ARBA00022490"/>
    </source>
</evidence>
<keyword evidence="8" id="KW-0573">Peptidoglycan synthesis</keyword>
<evidence type="ECO:0000256" key="2">
    <source>
        <dbReference type="ARBA" id="ARBA00010871"/>
    </source>
</evidence>
<evidence type="ECO:0000259" key="9">
    <source>
        <dbReference type="PROSITE" id="PS50975"/>
    </source>
</evidence>
<sequence length="161" mass="17719">ARAHLAESLPQYGAMLVEKFISGPELTVGILDGLALPIIQIRPAAAFYDYQAKYTREDTEYLFDIALPPTILEKVARMALETYQCIGSRHLARVDIMVDQATMEPMVLELNSLPGFTSHSLVPKAAAKAGISFEELCERLATMAIRDRSPALTDAQAKTHN</sequence>
<dbReference type="EMBL" id="AUZX01012265">
    <property type="protein sequence ID" value="EQD39894.1"/>
    <property type="molecule type" value="Genomic_DNA"/>
</dbReference>
<dbReference type="InterPro" id="IPR011095">
    <property type="entry name" value="Dala_Dala_lig_C"/>
</dbReference>
<dbReference type="GO" id="GO:0008360">
    <property type="term" value="P:regulation of cell shape"/>
    <property type="evidence" value="ECO:0007669"/>
    <property type="project" value="UniProtKB-KW"/>
</dbReference>
<protein>
    <submittedName>
        <fullName evidence="10">Alanine--D-alanine ligase</fullName>
    </submittedName>
</protein>
<keyword evidence="6" id="KW-0067">ATP-binding</keyword>
<dbReference type="AlphaFoldDB" id="T1AFS3"/>
<dbReference type="Pfam" id="PF07478">
    <property type="entry name" value="Dala_Dala_lig_C"/>
    <property type="match status" value="1"/>
</dbReference>
<dbReference type="PROSITE" id="PS00844">
    <property type="entry name" value="DALA_DALA_LIGASE_2"/>
    <property type="match status" value="1"/>
</dbReference>
<keyword evidence="5" id="KW-0547">Nucleotide-binding</keyword>
<dbReference type="Gene3D" id="3.30.470.20">
    <property type="entry name" value="ATP-grasp fold, B domain"/>
    <property type="match status" value="1"/>
</dbReference>
<dbReference type="GO" id="GO:0008716">
    <property type="term" value="F:D-alanine-D-alanine ligase activity"/>
    <property type="evidence" value="ECO:0007669"/>
    <property type="project" value="InterPro"/>
</dbReference>
<evidence type="ECO:0000256" key="1">
    <source>
        <dbReference type="ARBA" id="ARBA00004496"/>
    </source>
</evidence>
<accession>T1AFS3</accession>
<comment type="subcellular location">
    <subcellularLocation>
        <location evidence="1">Cytoplasm</location>
    </subcellularLocation>
</comment>
<evidence type="ECO:0000256" key="4">
    <source>
        <dbReference type="ARBA" id="ARBA00022598"/>
    </source>
</evidence>
<proteinExistence type="inferred from homology"/>
<feature type="non-terminal residue" evidence="10">
    <location>
        <position position="1"/>
    </location>
</feature>
<dbReference type="PANTHER" id="PTHR23132">
    <property type="entry name" value="D-ALANINE--D-ALANINE LIGASE"/>
    <property type="match status" value="1"/>
</dbReference>
<evidence type="ECO:0000256" key="7">
    <source>
        <dbReference type="ARBA" id="ARBA00022960"/>
    </source>
</evidence>
<dbReference type="PROSITE" id="PS50975">
    <property type="entry name" value="ATP_GRASP"/>
    <property type="match status" value="1"/>
</dbReference>